<feature type="domain" description="AB hydrolase-1" evidence="1">
    <location>
        <begin position="116"/>
        <end position="193"/>
    </location>
</feature>
<evidence type="ECO:0000259" key="1">
    <source>
        <dbReference type="Pfam" id="PF00561"/>
    </source>
</evidence>
<dbReference type="InterPro" id="IPR000073">
    <property type="entry name" value="AB_hydrolase_1"/>
</dbReference>
<dbReference type="Gene3D" id="3.40.50.1820">
    <property type="entry name" value="alpha/beta hydrolase"/>
    <property type="match status" value="1"/>
</dbReference>
<keyword evidence="3" id="KW-1185">Reference proteome</keyword>
<dbReference type="EMBL" id="WTPX01000259">
    <property type="protein sequence ID" value="NNJ28012.1"/>
    <property type="molecule type" value="Genomic_DNA"/>
</dbReference>
<dbReference type="Proteomes" id="UP000609651">
    <property type="component" value="Unassembled WGS sequence"/>
</dbReference>
<sequence>MREPCGSAANDWLLRRLGRFRARCAGFGDARTMGASVNAPRRRTVMIRLAPPSRTRIAPARSVLTRCFAAGLALAVTLAVAAPAEAAARTELIGTVDGWTLPVEVYQPNGAGEETPVVILLHGEKGNRKNWQSLAEYLEKQGYAVLAPDLRKHGEASFNGRTETGESMRPNDYKAVVRFDLEAVKLLALDLHQKKQVNIRKLGILAAEDAAPAALLFTYADWLKQPLRDAPDPAFRTPTGQDVRAVALLSPEESVPGLNPGRVLRQLADDGADIAFLTLVGAADSQDKGAAEDLYKKLGGEKAERVIYAPVPGVPLRGTALLRPPLGEKLFAGLARQDGKGFFDLYLKARADVTDQWRDRTGRL</sequence>
<protein>
    <recommendedName>
        <fullName evidence="1">AB hydrolase-1 domain-containing protein</fullName>
    </recommendedName>
</protein>
<evidence type="ECO:0000313" key="2">
    <source>
        <dbReference type="EMBL" id="NNJ28012.1"/>
    </source>
</evidence>
<comment type="caution">
    <text evidence="2">The sequence shown here is derived from an EMBL/GenBank/DDBJ whole genome shotgun (WGS) entry which is preliminary data.</text>
</comment>
<proteinExistence type="predicted"/>
<dbReference type="SUPFAM" id="SSF53474">
    <property type="entry name" value="alpha/beta-Hydrolases"/>
    <property type="match status" value="1"/>
</dbReference>
<organism evidence="2 3">
    <name type="scientific">Alienimonas chondri</name>
    <dbReference type="NCBI Taxonomy" id="2681879"/>
    <lineage>
        <taxon>Bacteria</taxon>
        <taxon>Pseudomonadati</taxon>
        <taxon>Planctomycetota</taxon>
        <taxon>Planctomycetia</taxon>
        <taxon>Planctomycetales</taxon>
        <taxon>Planctomycetaceae</taxon>
        <taxon>Alienimonas</taxon>
    </lineage>
</organism>
<gene>
    <name evidence="2" type="ORF">LzC2_41230</name>
</gene>
<name>A0ABX1VJS8_9PLAN</name>
<dbReference type="Pfam" id="PF00561">
    <property type="entry name" value="Abhydrolase_1"/>
    <property type="match status" value="1"/>
</dbReference>
<reference evidence="2 3" key="1">
    <citation type="journal article" date="2020" name="Syst. Appl. Microbiol.">
        <title>Alienimonas chondri sp. nov., a novel planctomycete isolated from the biofilm of the red alga Chondrus crispus.</title>
        <authorList>
            <person name="Vitorino I."/>
            <person name="Albuquerque L."/>
            <person name="Wiegand S."/>
            <person name="Kallscheuer N."/>
            <person name="da Costa M.S."/>
            <person name="Lobo-da-Cunha A."/>
            <person name="Jogler C."/>
            <person name="Lage O.M."/>
        </authorList>
    </citation>
    <scope>NUCLEOTIDE SEQUENCE [LARGE SCALE GENOMIC DNA]</scope>
    <source>
        <strain evidence="2 3">LzC2</strain>
    </source>
</reference>
<dbReference type="InterPro" id="IPR029058">
    <property type="entry name" value="AB_hydrolase_fold"/>
</dbReference>
<accession>A0ABX1VJS8</accession>
<evidence type="ECO:0000313" key="3">
    <source>
        <dbReference type="Proteomes" id="UP000609651"/>
    </source>
</evidence>